<accession>A0A5N5EC87</accession>
<proteinExistence type="predicted"/>
<dbReference type="EMBL" id="MRBO01000021">
    <property type="protein sequence ID" value="KAB2587271.1"/>
    <property type="molecule type" value="Genomic_DNA"/>
</dbReference>
<comment type="caution">
    <text evidence="2">The sequence shown here is derived from an EMBL/GenBank/DDBJ whole genome shotgun (WGS) entry which is preliminary data.</text>
</comment>
<organism evidence="2 3">
    <name type="scientific">Rhodococcus erythropolis</name>
    <name type="common">Arthrobacter picolinophilus</name>
    <dbReference type="NCBI Taxonomy" id="1833"/>
    <lineage>
        <taxon>Bacteria</taxon>
        <taxon>Bacillati</taxon>
        <taxon>Actinomycetota</taxon>
        <taxon>Actinomycetes</taxon>
        <taxon>Mycobacteriales</taxon>
        <taxon>Nocardiaceae</taxon>
        <taxon>Rhodococcus</taxon>
        <taxon>Rhodococcus erythropolis group</taxon>
    </lineage>
</organism>
<protein>
    <submittedName>
        <fullName evidence="2">Uncharacterized protein</fullName>
    </submittedName>
</protein>
<dbReference type="AlphaFoldDB" id="A0A5N5EC87"/>
<keyword evidence="1" id="KW-0812">Transmembrane</keyword>
<gene>
    <name evidence="2" type="ORF">BS297_00910</name>
</gene>
<evidence type="ECO:0000313" key="2">
    <source>
        <dbReference type="EMBL" id="KAB2587271.1"/>
    </source>
</evidence>
<feature type="transmembrane region" description="Helical" evidence="1">
    <location>
        <begin position="39"/>
        <end position="60"/>
    </location>
</feature>
<sequence>MLKKIAYGAGLLIGVLLVSLLAYYLFALATGTTFNETQWAAAGAWFGGLMTFGAVSVAVWQTNNANKQARDGEDKAASEAAKAEDRHNAELAAANQRTLDQIDVQWRRDQIACVVAAYGTYNVLRFESDKIVDSVKVLVNKTITPDQAHKVTSLFQKWEASFIEINNAYAAANITVSNQPTREILIECDKLASNLAREIQSIHSNASRCREIDGDTVKNAMSFHDRLGFKAEELLNAARDNLNVPANQGTSS</sequence>
<dbReference type="Proteomes" id="UP000325576">
    <property type="component" value="Unassembled WGS sequence"/>
</dbReference>
<evidence type="ECO:0000313" key="3">
    <source>
        <dbReference type="Proteomes" id="UP000325576"/>
    </source>
</evidence>
<keyword evidence="1" id="KW-1133">Transmembrane helix</keyword>
<reference evidence="2 3" key="1">
    <citation type="journal article" date="2017" name="Poromechanics V (2013)">
        <title>Genomic Characterization of the Arsenic-Tolerant Actinobacterium, &lt;i&gt;Rhodococcus erythropolis&lt;/i&gt; S43.</title>
        <authorList>
            <person name="Retamal-Morales G."/>
            <person name="Mehnert M."/>
            <person name="Schwabe R."/>
            <person name="Tischler D."/>
            <person name="Schloemann M."/>
            <person name="Levican G.J."/>
        </authorList>
    </citation>
    <scope>NUCLEOTIDE SEQUENCE [LARGE SCALE GENOMIC DNA]</scope>
    <source>
        <strain evidence="2 3">S43</strain>
    </source>
</reference>
<keyword evidence="1" id="KW-0472">Membrane</keyword>
<evidence type="ECO:0000256" key="1">
    <source>
        <dbReference type="SAM" id="Phobius"/>
    </source>
</evidence>
<name>A0A5N5EC87_RHOER</name>
<feature type="transmembrane region" description="Helical" evidence="1">
    <location>
        <begin position="7"/>
        <end position="27"/>
    </location>
</feature>